<evidence type="ECO:0000313" key="1">
    <source>
        <dbReference type="EMBL" id="KAG1897418.1"/>
    </source>
</evidence>
<dbReference type="RefSeq" id="XP_041222994.1">
    <property type="nucleotide sequence ID" value="XM_041375455.1"/>
</dbReference>
<dbReference type="EMBL" id="JABBWK010000046">
    <property type="protein sequence ID" value="KAG1897418.1"/>
    <property type="molecule type" value="Genomic_DNA"/>
</dbReference>
<dbReference type="AlphaFoldDB" id="A0AAD4HI35"/>
<name>A0AAD4HI35_9AGAM</name>
<reference evidence="1" key="1">
    <citation type="journal article" date="2020" name="New Phytol.">
        <title>Comparative genomics reveals dynamic genome evolution in host specialist ectomycorrhizal fungi.</title>
        <authorList>
            <person name="Lofgren L.A."/>
            <person name="Nguyen N.H."/>
            <person name="Vilgalys R."/>
            <person name="Ruytinx J."/>
            <person name="Liao H.L."/>
            <person name="Branco S."/>
            <person name="Kuo A."/>
            <person name="LaButti K."/>
            <person name="Lipzen A."/>
            <person name="Andreopoulos W."/>
            <person name="Pangilinan J."/>
            <person name="Riley R."/>
            <person name="Hundley H."/>
            <person name="Na H."/>
            <person name="Barry K."/>
            <person name="Grigoriev I.V."/>
            <person name="Stajich J.E."/>
            <person name="Kennedy P.G."/>
        </authorList>
    </citation>
    <scope>NUCLEOTIDE SEQUENCE</scope>
    <source>
        <strain evidence="1">FC203</strain>
    </source>
</reference>
<accession>A0AAD4HI35</accession>
<comment type="caution">
    <text evidence="1">The sequence shown here is derived from an EMBL/GenBank/DDBJ whole genome shotgun (WGS) entry which is preliminary data.</text>
</comment>
<dbReference type="GeneID" id="64669753"/>
<protein>
    <submittedName>
        <fullName evidence="1">Uncharacterized protein</fullName>
    </submittedName>
</protein>
<sequence length="100" mass="10872">GLSTCPGHSFSIDGTMACLLSGVPPDVFQALGYWSSYSFLRYWHFRTSNKVACRIISGLLPSLVVLLSCTRLGAGVPCPPLDIYLISFMVNPIRLFVTSA</sequence>
<dbReference type="Proteomes" id="UP001195769">
    <property type="component" value="Unassembled WGS sequence"/>
</dbReference>
<organism evidence="1 2">
    <name type="scientific">Suillus fuscotomentosus</name>
    <dbReference type="NCBI Taxonomy" id="1912939"/>
    <lineage>
        <taxon>Eukaryota</taxon>
        <taxon>Fungi</taxon>
        <taxon>Dikarya</taxon>
        <taxon>Basidiomycota</taxon>
        <taxon>Agaricomycotina</taxon>
        <taxon>Agaricomycetes</taxon>
        <taxon>Agaricomycetidae</taxon>
        <taxon>Boletales</taxon>
        <taxon>Suillineae</taxon>
        <taxon>Suillaceae</taxon>
        <taxon>Suillus</taxon>
    </lineage>
</organism>
<proteinExistence type="predicted"/>
<evidence type="ECO:0000313" key="2">
    <source>
        <dbReference type="Proteomes" id="UP001195769"/>
    </source>
</evidence>
<keyword evidence="2" id="KW-1185">Reference proteome</keyword>
<gene>
    <name evidence="1" type="ORF">F5891DRAFT_957111</name>
</gene>
<feature type="non-terminal residue" evidence="1">
    <location>
        <position position="1"/>
    </location>
</feature>